<evidence type="ECO:0000256" key="4">
    <source>
        <dbReference type="ARBA" id="ARBA00022723"/>
    </source>
</evidence>
<dbReference type="PANTHER" id="PTHR18952:SF265">
    <property type="entry name" value="CARBONIC ANHYDRASE"/>
    <property type="match status" value="1"/>
</dbReference>
<comment type="catalytic activity">
    <reaction evidence="7 8">
        <text>hydrogencarbonate + H(+) = CO2 + H2O</text>
        <dbReference type="Rhea" id="RHEA:10748"/>
        <dbReference type="ChEBI" id="CHEBI:15377"/>
        <dbReference type="ChEBI" id="CHEBI:15378"/>
        <dbReference type="ChEBI" id="CHEBI:16526"/>
        <dbReference type="ChEBI" id="CHEBI:17544"/>
        <dbReference type="EC" id="4.2.1.1"/>
    </reaction>
</comment>
<comment type="function">
    <text evidence="1 8">Reversible hydration of carbon dioxide.</text>
</comment>
<name>A0ABN8NNM1_9CNID</name>
<evidence type="ECO:0000256" key="8">
    <source>
        <dbReference type="RuleBase" id="RU367011"/>
    </source>
</evidence>
<dbReference type="SMART" id="SM01057">
    <property type="entry name" value="Carb_anhydrase"/>
    <property type="match status" value="2"/>
</dbReference>
<dbReference type="PANTHER" id="PTHR18952">
    <property type="entry name" value="CARBONIC ANHYDRASE"/>
    <property type="match status" value="1"/>
</dbReference>
<evidence type="ECO:0000256" key="6">
    <source>
        <dbReference type="ARBA" id="ARBA00023239"/>
    </source>
</evidence>
<dbReference type="Gene3D" id="3.10.200.10">
    <property type="entry name" value="Alpha carbonic anhydrase"/>
    <property type="match status" value="2"/>
</dbReference>
<feature type="domain" description="Alpha-carbonic anhydrase" evidence="9">
    <location>
        <begin position="5"/>
        <end position="260"/>
    </location>
</feature>
<evidence type="ECO:0000256" key="3">
    <source>
        <dbReference type="ARBA" id="ARBA00012925"/>
    </source>
</evidence>
<dbReference type="SUPFAM" id="SSF51069">
    <property type="entry name" value="Carbonic anhydrase"/>
    <property type="match status" value="2"/>
</dbReference>
<comment type="cofactor">
    <cofactor evidence="8">
        <name>Zn(2+)</name>
        <dbReference type="ChEBI" id="CHEBI:29105"/>
    </cofactor>
</comment>
<protein>
    <recommendedName>
        <fullName evidence="3 8">Carbonic anhydrase</fullName>
        <ecNumber evidence="3 8">4.2.1.1</ecNumber>
    </recommendedName>
</protein>
<dbReference type="PROSITE" id="PS51144">
    <property type="entry name" value="ALPHA_CA_2"/>
    <property type="match status" value="2"/>
</dbReference>
<evidence type="ECO:0000259" key="9">
    <source>
        <dbReference type="PROSITE" id="PS51144"/>
    </source>
</evidence>
<keyword evidence="5 8" id="KW-0862">Zinc</keyword>
<accession>A0ABN8NNM1</accession>
<evidence type="ECO:0000313" key="11">
    <source>
        <dbReference type="Proteomes" id="UP001159405"/>
    </source>
</evidence>
<evidence type="ECO:0000256" key="1">
    <source>
        <dbReference type="ARBA" id="ARBA00002904"/>
    </source>
</evidence>
<dbReference type="PROSITE" id="PS00162">
    <property type="entry name" value="ALPHA_CA_1"/>
    <property type="match status" value="2"/>
</dbReference>
<evidence type="ECO:0000256" key="5">
    <source>
        <dbReference type="ARBA" id="ARBA00022833"/>
    </source>
</evidence>
<dbReference type="Pfam" id="PF00194">
    <property type="entry name" value="Carb_anhydrase"/>
    <property type="match status" value="2"/>
</dbReference>
<keyword evidence="4 8" id="KW-0479">Metal-binding</keyword>
<dbReference type="EMBL" id="CALNXK010000023">
    <property type="protein sequence ID" value="CAH3111115.1"/>
    <property type="molecule type" value="Genomic_DNA"/>
</dbReference>
<keyword evidence="6 8" id="KW-0456">Lyase</keyword>
<dbReference type="InterPro" id="IPR023561">
    <property type="entry name" value="Carbonic_anhydrase_a-class"/>
</dbReference>
<dbReference type="InterPro" id="IPR018338">
    <property type="entry name" value="Carbonic_anhydrase_a-class_CS"/>
</dbReference>
<feature type="domain" description="Alpha-carbonic anhydrase" evidence="9">
    <location>
        <begin position="327"/>
        <end position="579"/>
    </location>
</feature>
<dbReference type="Proteomes" id="UP001159405">
    <property type="component" value="Unassembled WGS sequence"/>
</dbReference>
<dbReference type="InterPro" id="IPR036398">
    <property type="entry name" value="CA_dom_sf"/>
</dbReference>
<comment type="caution">
    <text evidence="10">The sequence shown here is derived from an EMBL/GenBank/DDBJ whole genome shotgun (WGS) entry which is preliminary data.</text>
</comment>
<sequence length="621" mass="67697">MITYILYCSSNSSLGPSSWGGICRSGSKQSPIDIRTTAAMYDSSLGDFTLVNYANTPAGVNFTESNNGHSLKVSFDSHIYNVSGGGLPGVYTTVQFHLHWGSNNSQGSEHTLDGKKFSAELHFVSMNTKYSTLSESLGYSDGLAVLGVFLKVGSSENQYYQMFLDHIRNVTKEGKCVSFPAFPLVNLLPTDQTKYYRYNGSLTTPTCDEAVTWTVFNDPVEISQAQMDELRSLKMNNSMNIVDNYRPVQSLGSRKVKSSFGSTQIGDGVALKIPNVVLLLEEDKVVNYQKYKETYAIFIESLTQEKNISTTIMARISLPFICLIAGASIALAAGPNSWGGSCGSGSKQSPININTTTAMYDSSLGDFTLVNYGTTLAGVNFTAKNSGKSLKVSMDSHIYNVSGGGLPGVYTTVQLHLHWGSNNSRGSEHTMDGMMYPAEIHFVSMNTKYSNLSESLGYSDGLAVLGVFLKLGSSNNSHYNLFLDHINSVMNKDESVIFPAFPLLSLLPTDKTKYYRYNGSLTTPDCNEAVTWTVFNDPVKVSQAQLDALRSLKMNSTMNIVDNYRPVQNLGSRKVKSSFSSTQTPPTTTAVPVPTEAASVALKISNVLLMLVLFLGEVFCH</sequence>
<organism evidence="10 11">
    <name type="scientific">Porites lobata</name>
    <dbReference type="NCBI Taxonomy" id="104759"/>
    <lineage>
        <taxon>Eukaryota</taxon>
        <taxon>Metazoa</taxon>
        <taxon>Cnidaria</taxon>
        <taxon>Anthozoa</taxon>
        <taxon>Hexacorallia</taxon>
        <taxon>Scleractinia</taxon>
        <taxon>Fungiina</taxon>
        <taxon>Poritidae</taxon>
        <taxon>Porites</taxon>
    </lineage>
</organism>
<evidence type="ECO:0000256" key="2">
    <source>
        <dbReference type="ARBA" id="ARBA00010718"/>
    </source>
</evidence>
<keyword evidence="11" id="KW-1185">Reference proteome</keyword>
<gene>
    <name evidence="10" type="ORF">PLOB_00019831</name>
</gene>
<evidence type="ECO:0000256" key="7">
    <source>
        <dbReference type="ARBA" id="ARBA00048348"/>
    </source>
</evidence>
<comment type="similarity">
    <text evidence="2 8">Belongs to the alpha-carbonic anhydrase family.</text>
</comment>
<evidence type="ECO:0000313" key="10">
    <source>
        <dbReference type="EMBL" id="CAH3111115.1"/>
    </source>
</evidence>
<dbReference type="EC" id="4.2.1.1" evidence="3 8"/>
<proteinExistence type="inferred from homology"/>
<dbReference type="CDD" id="cd00326">
    <property type="entry name" value="alpha_CA"/>
    <property type="match status" value="2"/>
</dbReference>
<reference evidence="10 11" key="1">
    <citation type="submission" date="2022-05" db="EMBL/GenBank/DDBJ databases">
        <authorList>
            <consortium name="Genoscope - CEA"/>
            <person name="William W."/>
        </authorList>
    </citation>
    <scope>NUCLEOTIDE SEQUENCE [LARGE SCALE GENOMIC DNA]</scope>
</reference>
<dbReference type="InterPro" id="IPR001148">
    <property type="entry name" value="CA_dom"/>
</dbReference>